<accession>A0A6M0CJC9</accession>
<dbReference type="SUPFAM" id="SSF48452">
    <property type="entry name" value="TPR-like"/>
    <property type="match status" value="2"/>
</dbReference>
<dbReference type="SMART" id="SM00028">
    <property type="entry name" value="TPR"/>
    <property type="match status" value="7"/>
</dbReference>
<evidence type="ECO:0000313" key="5">
    <source>
        <dbReference type="EMBL" id="NER18035.1"/>
    </source>
</evidence>
<keyword evidence="2 3" id="KW-0802">TPR repeat</keyword>
<sequence length="593" mass="68696">MKSFLTLLLVCFFALANAQNTVLAKQYFDKGEFEKAKLSYQNLYKQYPGRVDLFMELIKCYQQLEDYLGAEALINEKIAKRPKQYQLHIILGNNYDLLGNQEKATENYEYALSKLDENPNLVYRLGTTFERLSKLRYALKTYQKGLGLNPDLNVHYQIGRLYGELGEIENMYNSFFDMMLTNQNYRPNIERSLSQFVTDDPANENNILLRKILLKKLQTKPDVLWNDFLSWLFIQQKQYSKAFTQEKAIYQRTEGSLNRLIDLAYLAKDEKDYDSAREILAYVIDRNTNPDVDYNAERSLLQIEVATLTREKMDEVESKFNMLFDTYGRKNTTIGLQLDHARFVAFRKNDPKSAIKDLKNTLKLRINSFQKGEVKIALGDILVFSEQFNQALIYYSQVQKSLKNNVVGQQARFKVAQTSYYKGDFGWAQTQLKVLRSSTTQLIANDAMELSLLISDNSLEDSTQVALKKYARASLLAFQEKNTEAINLLTDILTQHKGEAIEDEALLKQARLYEATNQYEKAAINYQLMIDNYSDGILADDAFFGLAELKNGILLEPDSAKELYEKIIFDHQDSIYFVEARKKYRKLRGDAIN</sequence>
<keyword evidence="1" id="KW-0677">Repeat</keyword>
<dbReference type="PANTHER" id="PTHR45586">
    <property type="entry name" value="TPR REPEAT-CONTAINING PROTEIN PA4667"/>
    <property type="match status" value="1"/>
</dbReference>
<dbReference type="PROSITE" id="PS50005">
    <property type="entry name" value="TPR"/>
    <property type="match status" value="1"/>
</dbReference>
<feature type="repeat" description="TPR" evidence="3">
    <location>
        <begin position="119"/>
        <end position="152"/>
    </location>
</feature>
<name>A0A6M0CJC9_9FLAO</name>
<organism evidence="5 6">
    <name type="scientific">Spongiivirga citrea</name>
    <dbReference type="NCBI Taxonomy" id="1481457"/>
    <lineage>
        <taxon>Bacteria</taxon>
        <taxon>Pseudomonadati</taxon>
        <taxon>Bacteroidota</taxon>
        <taxon>Flavobacteriia</taxon>
        <taxon>Flavobacteriales</taxon>
        <taxon>Flavobacteriaceae</taxon>
        <taxon>Spongiivirga</taxon>
    </lineage>
</organism>
<evidence type="ECO:0000313" key="6">
    <source>
        <dbReference type="Proteomes" id="UP000474296"/>
    </source>
</evidence>
<dbReference type="InterPro" id="IPR019734">
    <property type="entry name" value="TPR_rpt"/>
</dbReference>
<dbReference type="AlphaFoldDB" id="A0A6M0CJC9"/>
<protein>
    <submittedName>
        <fullName evidence="5">Tetratricopeptide repeat protein</fullName>
    </submittedName>
</protein>
<dbReference type="InterPro" id="IPR011990">
    <property type="entry name" value="TPR-like_helical_dom_sf"/>
</dbReference>
<evidence type="ECO:0000256" key="1">
    <source>
        <dbReference type="ARBA" id="ARBA00022737"/>
    </source>
</evidence>
<comment type="caution">
    <text evidence="5">The sequence shown here is derived from an EMBL/GenBank/DDBJ whole genome shotgun (WGS) entry which is preliminary data.</text>
</comment>
<dbReference type="Pfam" id="PF13174">
    <property type="entry name" value="TPR_6"/>
    <property type="match status" value="1"/>
</dbReference>
<proteinExistence type="predicted"/>
<keyword evidence="4" id="KW-0732">Signal</keyword>
<reference evidence="5 6" key="1">
    <citation type="submission" date="2020-01" db="EMBL/GenBank/DDBJ databases">
        <title>Spongiivirga citrea KCTC 32990T.</title>
        <authorList>
            <person name="Wang G."/>
        </authorList>
    </citation>
    <scope>NUCLEOTIDE SEQUENCE [LARGE SCALE GENOMIC DNA]</scope>
    <source>
        <strain evidence="5 6">KCTC 32990</strain>
    </source>
</reference>
<dbReference type="RefSeq" id="WP_164032718.1">
    <property type="nucleotide sequence ID" value="NZ_JAABOQ010000005.1"/>
</dbReference>
<dbReference type="InterPro" id="IPR051012">
    <property type="entry name" value="CellSynth/LPSAsmb/PSIAsmb"/>
</dbReference>
<feature type="chain" id="PRO_5026887993" evidence="4">
    <location>
        <begin position="19"/>
        <end position="593"/>
    </location>
</feature>
<evidence type="ECO:0000256" key="2">
    <source>
        <dbReference type="ARBA" id="ARBA00022803"/>
    </source>
</evidence>
<dbReference type="Proteomes" id="UP000474296">
    <property type="component" value="Unassembled WGS sequence"/>
</dbReference>
<dbReference type="PANTHER" id="PTHR45586:SF1">
    <property type="entry name" value="LIPOPOLYSACCHARIDE ASSEMBLY PROTEIN B"/>
    <property type="match status" value="1"/>
</dbReference>
<dbReference type="Gene3D" id="1.25.40.10">
    <property type="entry name" value="Tetratricopeptide repeat domain"/>
    <property type="match status" value="3"/>
</dbReference>
<feature type="signal peptide" evidence="4">
    <location>
        <begin position="1"/>
        <end position="18"/>
    </location>
</feature>
<evidence type="ECO:0000256" key="4">
    <source>
        <dbReference type="SAM" id="SignalP"/>
    </source>
</evidence>
<dbReference type="EMBL" id="JAABOQ010000005">
    <property type="protein sequence ID" value="NER18035.1"/>
    <property type="molecule type" value="Genomic_DNA"/>
</dbReference>
<keyword evidence="6" id="KW-1185">Reference proteome</keyword>
<gene>
    <name evidence="5" type="ORF">GWK10_12485</name>
</gene>
<evidence type="ECO:0000256" key="3">
    <source>
        <dbReference type="PROSITE-ProRule" id="PRU00339"/>
    </source>
</evidence>